<accession>A0A6P8XZJ9</accession>
<organism evidence="10 11">
    <name type="scientific">Drosophila albomicans</name>
    <name type="common">Fruit fly</name>
    <dbReference type="NCBI Taxonomy" id="7291"/>
    <lineage>
        <taxon>Eukaryota</taxon>
        <taxon>Metazoa</taxon>
        <taxon>Ecdysozoa</taxon>
        <taxon>Arthropoda</taxon>
        <taxon>Hexapoda</taxon>
        <taxon>Insecta</taxon>
        <taxon>Pterygota</taxon>
        <taxon>Neoptera</taxon>
        <taxon>Endopterygota</taxon>
        <taxon>Diptera</taxon>
        <taxon>Brachycera</taxon>
        <taxon>Muscomorpha</taxon>
        <taxon>Ephydroidea</taxon>
        <taxon>Drosophilidae</taxon>
        <taxon>Drosophila</taxon>
    </lineage>
</organism>
<comment type="similarity">
    <text evidence="1">Belongs to the protein kinase superfamily. STE Ser/Thr protein kinase family. MAP kinase kinase kinase subfamily.</text>
</comment>
<evidence type="ECO:0000256" key="1">
    <source>
        <dbReference type="ARBA" id="ARBA00006529"/>
    </source>
</evidence>
<feature type="binding site" evidence="7">
    <location>
        <position position="65"/>
    </location>
    <ligand>
        <name>ATP</name>
        <dbReference type="ChEBI" id="CHEBI:30616"/>
    </ligand>
</feature>
<dbReference type="Pfam" id="PF00069">
    <property type="entry name" value="Pkinase"/>
    <property type="match status" value="1"/>
</dbReference>
<evidence type="ECO:0000313" key="11">
    <source>
        <dbReference type="RefSeq" id="XP_034118864.2"/>
    </source>
</evidence>
<dbReference type="AlphaFoldDB" id="A0A6P8XZJ9"/>
<protein>
    <submittedName>
        <fullName evidence="11">Mitogen-activated protein kinase kinase kinase 7-like isoform X2</fullName>
    </submittedName>
</protein>
<evidence type="ECO:0000256" key="2">
    <source>
        <dbReference type="ARBA" id="ARBA00022527"/>
    </source>
</evidence>
<reference evidence="11" key="1">
    <citation type="submission" date="2025-08" db="UniProtKB">
        <authorList>
            <consortium name="RefSeq"/>
        </authorList>
    </citation>
    <scope>IDENTIFICATION</scope>
    <source>
        <strain evidence="11">15112-1751.03</strain>
        <tissue evidence="11">Whole Adult</tissue>
    </source>
</reference>
<dbReference type="InterPro" id="IPR017441">
    <property type="entry name" value="Protein_kinase_ATP_BS"/>
</dbReference>
<evidence type="ECO:0000256" key="8">
    <source>
        <dbReference type="RuleBase" id="RU000304"/>
    </source>
</evidence>
<dbReference type="InterPro" id="IPR011009">
    <property type="entry name" value="Kinase-like_dom_sf"/>
</dbReference>
<evidence type="ECO:0000256" key="7">
    <source>
        <dbReference type="PROSITE-ProRule" id="PRU10141"/>
    </source>
</evidence>
<dbReference type="PANTHER" id="PTHR46716">
    <property type="entry name" value="MITOGEN-ACTIVATED PROTEIN KINASE KINASE KINASE 7"/>
    <property type="match status" value="1"/>
</dbReference>
<feature type="domain" description="Protein kinase" evidence="9">
    <location>
        <begin position="38"/>
        <end position="294"/>
    </location>
</feature>
<evidence type="ECO:0000259" key="9">
    <source>
        <dbReference type="PROSITE" id="PS50011"/>
    </source>
</evidence>
<dbReference type="Gene3D" id="3.30.200.20">
    <property type="entry name" value="Phosphorylase Kinase, domain 1"/>
    <property type="match status" value="1"/>
</dbReference>
<gene>
    <name evidence="11" type="primary">LOC117577945</name>
</gene>
<dbReference type="Gene3D" id="1.10.510.10">
    <property type="entry name" value="Transferase(Phosphotransferase) domain 1"/>
    <property type="match status" value="1"/>
</dbReference>
<evidence type="ECO:0000256" key="5">
    <source>
        <dbReference type="ARBA" id="ARBA00022777"/>
    </source>
</evidence>
<dbReference type="RefSeq" id="XP_034118864.2">
    <property type="nucleotide sequence ID" value="XM_034262973.2"/>
</dbReference>
<dbReference type="GO" id="GO:0006955">
    <property type="term" value="P:immune response"/>
    <property type="evidence" value="ECO:0007669"/>
    <property type="project" value="TreeGrafter"/>
</dbReference>
<keyword evidence="3" id="KW-0808">Transferase</keyword>
<evidence type="ECO:0000313" key="10">
    <source>
        <dbReference type="Proteomes" id="UP000515160"/>
    </source>
</evidence>
<dbReference type="GO" id="GO:0007254">
    <property type="term" value="P:JNK cascade"/>
    <property type="evidence" value="ECO:0007669"/>
    <property type="project" value="TreeGrafter"/>
</dbReference>
<dbReference type="SUPFAM" id="SSF56112">
    <property type="entry name" value="Protein kinase-like (PK-like)"/>
    <property type="match status" value="1"/>
</dbReference>
<dbReference type="InterPro" id="IPR000719">
    <property type="entry name" value="Prot_kinase_dom"/>
</dbReference>
<dbReference type="GO" id="GO:0004709">
    <property type="term" value="F:MAP kinase kinase kinase activity"/>
    <property type="evidence" value="ECO:0007669"/>
    <property type="project" value="TreeGrafter"/>
</dbReference>
<dbReference type="GO" id="GO:0043123">
    <property type="term" value="P:positive regulation of canonical NF-kappaB signal transduction"/>
    <property type="evidence" value="ECO:0007669"/>
    <property type="project" value="TreeGrafter"/>
</dbReference>
<dbReference type="PROSITE" id="PS50011">
    <property type="entry name" value="PROTEIN_KINASE_DOM"/>
    <property type="match status" value="1"/>
</dbReference>
<evidence type="ECO:0000256" key="6">
    <source>
        <dbReference type="ARBA" id="ARBA00022840"/>
    </source>
</evidence>
<dbReference type="PIRSF" id="PIRSF000654">
    <property type="entry name" value="Integrin-linked_kinase"/>
    <property type="match status" value="1"/>
</dbReference>
<keyword evidence="6 7" id="KW-0067">ATP-binding</keyword>
<proteinExistence type="inferred from homology"/>
<dbReference type="SMART" id="SM00220">
    <property type="entry name" value="S_TKc"/>
    <property type="match status" value="1"/>
</dbReference>
<evidence type="ECO:0000256" key="4">
    <source>
        <dbReference type="ARBA" id="ARBA00022741"/>
    </source>
</evidence>
<dbReference type="InterPro" id="IPR008271">
    <property type="entry name" value="Ser/Thr_kinase_AS"/>
</dbReference>
<dbReference type="OrthoDB" id="10261027at2759"/>
<dbReference type="GO" id="GO:0019899">
    <property type="term" value="F:enzyme binding"/>
    <property type="evidence" value="ECO:0007669"/>
    <property type="project" value="UniProtKB-ARBA"/>
</dbReference>
<dbReference type="PANTHER" id="PTHR46716:SF1">
    <property type="entry name" value="MITOGEN-ACTIVATED PROTEIN KINASE KINASE KINASE 7"/>
    <property type="match status" value="1"/>
</dbReference>
<dbReference type="PROSITE" id="PS00107">
    <property type="entry name" value="PROTEIN_KINASE_ATP"/>
    <property type="match status" value="1"/>
</dbReference>
<keyword evidence="5" id="KW-0418">Kinase</keyword>
<name>A0A6P8XZJ9_DROAB</name>
<keyword evidence="10" id="KW-1185">Reference proteome</keyword>
<dbReference type="GO" id="GO:0005524">
    <property type="term" value="F:ATP binding"/>
    <property type="evidence" value="ECO:0007669"/>
    <property type="project" value="UniProtKB-UniRule"/>
</dbReference>
<evidence type="ECO:0000256" key="3">
    <source>
        <dbReference type="ARBA" id="ARBA00022679"/>
    </source>
</evidence>
<sequence length="313" mass="35855">MIVCIYFGSKREETAEETAKAPRSIMRRMVTKQEIESFLSTPKIGKGTFGEVYRGTLDDGDVAIKVLHVTEDTKEKAQREITTMRTVKHKNIVEFIAELYEIPMLYLIFEFMDGPSLHKIIHNYNDHKYTNGDAINWLIQAAEGLNHLHSLAPKLIHRDVKPKNILLNGDKSIVKLCDFGNVRQLGSCMSNESGTHRYMAPEVYIDGVKYTEKCDVYSFAITAWEVYSRTNAYGPDKQNYQTLLTKVSTEDWRPLLEGIPKYTHKLLERSWSPEPKTRPTIKEILEDLKKTDFCENSIRQTLITGVSPSKGSE</sequence>
<keyword evidence="4 7" id="KW-0547">Nucleotide-binding</keyword>
<dbReference type="Proteomes" id="UP000515160">
    <property type="component" value="Chromosome X"/>
</dbReference>
<dbReference type="PROSITE" id="PS00108">
    <property type="entry name" value="PROTEIN_KINASE_ST"/>
    <property type="match status" value="1"/>
</dbReference>
<keyword evidence="2 8" id="KW-0723">Serine/threonine-protein kinase</keyword>
<dbReference type="GeneID" id="117577945"/>